<evidence type="ECO:0000256" key="2">
    <source>
        <dbReference type="ARBA" id="ARBA00023043"/>
    </source>
</evidence>
<dbReference type="PANTHER" id="PTHR24180">
    <property type="entry name" value="CYCLIN-DEPENDENT KINASE INHIBITOR 2C-RELATED"/>
    <property type="match status" value="1"/>
</dbReference>
<dbReference type="Gene3D" id="1.25.40.20">
    <property type="entry name" value="Ankyrin repeat-containing domain"/>
    <property type="match status" value="2"/>
</dbReference>
<evidence type="ECO:0000256" key="1">
    <source>
        <dbReference type="ARBA" id="ARBA00022737"/>
    </source>
</evidence>
<dbReference type="SMART" id="SM00248">
    <property type="entry name" value="ANK"/>
    <property type="match status" value="4"/>
</dbReference>
<dbReference type="PRINTS" id="PR01415">
    <property type="entry name" value="ANKYRIN"/>
</dbReference>
<dbReference type="AlphaFoldDB" id="A0A167J192"/>
<feature type="repeat" description="ANK" evidence="3">
    <location>
        <begin position="123"/>
        <end position="151"/>
    </location>
</feature>
<reference evidence="5 6" key="1">
    <citation type="journal article" date="2016" name="Genome Biol. Evol.">
        <title>Divergent and convergent evolution of fungal pathogenicity.</title>
        <authorList>
            <person name="Shang Y."/>
            <person name="Xiao G."/>
            <person name="Zheng P."/>
            <person name="Cen K."/>
            <person name="Zhan S."/>
            <person name="Wang C."/>
        </authorList>
    </citation>
    <scope>NUCLEOTIDE SEQUENCE [LARGE SCALE GENOMIC DNA]</scope>
    <source>
        <strain evidence="5 6">RCEF 4871</strain>
    </source>
</reference>
<accession>A0A167J192</accession>
<dbReference type="OrthoDB" id="194358at2759"/>
<gene>
    <name evidence="5" type="ORF">NOR_01600</name>
</gene>
<dbReference type="InterPro" id="IPR002110">
    <property type="entry name" value="Ankyrin_rpt"/>
</dbReference>
<organism evidence="5 6">
    <name type="scientific">Metarhizium rileyi (strain RCEF 4871)</name>
    <name type="common">Nomuraea rileyi</name>
    <dbReference type="NCBI Taxonomy" id="1649241"/>
    <lineage>
        <taxon>Eukaryota</taxon>
        <taxon>Fungi</taxon>
        <taxon>Dikarya</taxon>
        <taxon>Ascomycota</taxon>
        <taxon>Pezizomycotina</taxon>
        <taxon>Sordariomycetes</taxon>
        <taxon>Hypocreomycetidae</taxon>
        <taxon>Hypocreales</taxon>
        <taxon>Clavicipitaceae</taxon>
        <taxon>Metarhizium</taxon>
    </lineage>
</organism>
<keyword evidence="1" id="KW-0677">Repeat</keyword>
<protein>
    <submittedName>
        <fullName evidence="5">Ankyrin repeat-containing protein</fullName>
    </submittedName>
</protein>
<dbReference type="OMA" id="HWITHTW"/>
<dbReference type="Pfam" id="PF00023">
    <property type="entry name" value="Ank"/>
    <property type="match status" value="1"/>
</dbReference>
<dbReference type="Proteomes" id="UP000243498">
    <property type="component" value="Unassembled WGS sequence"/>
</dbReference>
<sequence length="674" mass="75250">MPCPSKRNNGGRNPAPKKRSKSDPGPNRNGYPYLSLLPNELKEMIADHLTRRRDLYRLAQCARIWGIIAIPRLYELDAHHGPPKAIRWAVSKCAARDETLALKVLRKSVGYNADVNAVYASRHDSTALHYAAAYGRVMLVEELLRMGARTDLYCCGASWAAQEGVSSFIDRLNGRIRPGLWENDWWTWSPLAIPTLRNDVQTAKLLIQAGASAKVIQHQNEALYGRVYPGITVWHLLAIAEPQHVHGWAGVFRGDVAARSLVSLPTPDLVFPLCLAIQMQNKAAFDMFMTPDGEGEIDSFANPEYGSPLVLAIIMAFGINMKPQQRKFIIGCISKLIEVGAMVNPPNAQDTPLRLALRLFISTVGAVDPCVKKVVTLLVQHGADINHRPGYGCTALQTFFTMMQQRVRNAEIEKMLRFLVENGGDVNAAPAPGCNSLLYMTTSQAILSRKVGLVHTMLLGAGARLLPGEVATTFSRWYDDPWFVRSGRSVFDPVHYRKIICQDEINNAYLMAISRGDELLFEALTEKAFMPTNGGALVHAVIESGVKKFWPQILCVSFDSAEVNEADPRRGSFLHTLVYKIRCLNWLKCPSDVAMCPRLAVTIAEVFIARGTSTLIEDSKGRLALDLLPDGYEDLRLVLLEAYWKETRCIDYWRKRTKKTKAMKKTKATSEEKR</sequence>
<evidence type="ECO:0000313" key="5">
    <source>
        <dbReference type="EMBL" id="OAA49677.1"/>
    </source>
</evidence>
<name>A0A167J192_METRR</name>
<dbReference type="InterPro" id="IPR036770">
    <property type="entry name" value="Ankyrin_rpt-contain_sf"/>
</dbReference>
<dbReference type="SUPFAM" id="SSF48403">
    <property type="entry name" value="Ankyrin repeat"/>
    <property type="match status" value="1"/>
</dbReference>
<dbReference type="EMBL" id="AZHC01000003">
    <property type="protein sequence ID" value="OAA49677.1"/>
    <property type="molecule type" value="Genomic_DNA"/>
</dbReference>
<keyword evidence="2 3" id="KW-0040">ANK repeat</keyword>
<dbReference type="InterPro" id="IPR051637">
    <property type="entry name" value="Ank_repeat_dom-contain_49"/>
</dbReference>
<feature type="region of interest" description="Disordered" evidence="4">
    <location>
        <begin position="1"/>
        <end position="29"/>
    </location>
</feature>
<evidence type="ECO:0000313" key="6">
    <source>
        <dbReference type="Proteomes" id="UP000243498"/>
    </source>
</evidence>
<comment type="caution">
    <text evidence="5">The sequence shown here is derived from an EMBL/GenBank/DDBJ whole genome shotgun (WGS) entry which is preliminary data.</text>
</comment>
<proteinExistence type="predicted"/>
<evidence type="ECO:0000256" key="3">
    <source>
        <dbReference type="PROSITE-ProRule" id="PRU00023"/>
    </source>
</evidence>
<dbReference type="PROSITE" id="PS50088">
    <property type="entry name" value="ANK_REPEAT"/>
    <property type="match status" value="1"/>
</dbReference>
<feature type="compositionally biased region" description="Polar residues" evidence="4">
    <location>
        <begin position="1"/>
        <end position="11"/>
    </location>
</feature>
<keyword evidence="6" id="KW-1185">Reference proteome</keyword>
<dbReference type="PROSITE" id="PS50297">
    <property type="entry name" value="ANK_REP_REGION"/>
    <property type="match status" value="1"/>
</dbReference>
<evidence type="ECO:0000256" key="4">
    <source>
        <dbReference type="SAM" id="MobiDB-lite"/>
    </source>
</evidence>
<dbReference type="PANTHER" id="PTHR24180:SF45">
    <property type="entry name" value="POLY [ADP-RIBOSE] POLYMERASE TANKYRASE"/>
    <property type="match status" value="1"/>
</dbReference>